<gene>
    <name evidence="1" type="primary">224</name>
    <name evidence="1" type="ORF">SEA_QUI_224</name>
</gene>
<name>A0A5B8WM67_9CAUD</name>
<dbReference type="Proteomes" id="UP000321915">
    <property type="component" value="Segment"/>
</dbReference>
<reference evidence="1 2" key="1">
    <citation type="submission" date="2019-07" db="EMBL/GenBank/DDBJ databases">
        <authorList>
            <person name="Abdullah A."/>
            <person name="Lima G.C."/>
            <person name="Cuneo C.K."/>
            <person name="Ennest D.C."/>
            <person name="Fritz K.J."/>
            <person name="Johnson B.T."/>
            <person name="Larson S.M."/>
            <person name="Lemunyete M.N."/>
            <person name="Murray M.B."/>
            <person name="Osmond D.E."/>
            <person name="Patras K.A."/>
            <person name="Ransibrahmanakul S."/>
            <person name="Simpson K.A."/>
            <person name="Thull B.S."/>
            <person name="Wetzel S."/>
            <person name="Bonilla J.A."/>
            <person name="Klyczek K."/>
            <person name="Garlena R.A."/>
            <person name="Russell D.A."/>
            <person name="Pope W.H."/>
            <person name="Jacobs-Sera D."/>
            <person name="Hatfull G.F."/>
        </authorList>
    </citation>
    <scope>NUCLEOTIDE SEQUENCE [LARGE SCALE GENOMIC DNA]</scope>
</reference>
<keyword evidence="2" id="KW-1185">Reference proteome</keyword>
<dbReference type="KEGG" id="vg:77936584"/>
<protein>
    <submittedName>
        <fullName evidence="1">Uncharacterized protein</fullName>
    </submittedName>
</protein>
<dbReference type="RefSeq" id="YP_010660590.1">
    <property type="nucleotide sequence ID" value="NC_070877.1"/>
</dbReference>
<dbReference type="GeneID" id="77936584"/>
<evidence type="ECO:0000313" key="2">
    <source>
        <dbReference type="Proteomes" id="UP000321915"/>
    </source>
</evidence>
<proteinExistence type="predicted"/>
<organism evidence="1 2">
    <name type="scientific">Arthrobacter phage Qui</name>
    <dbReference type="NCBI Taxonomy" id="2603260"/>
    <lineage>
        <taxon>Viruses</taxon>
        <taxon>Duplodnaviria</taxon>
        <taxon>Heunggongvirae</taxon>
        <taxon>Uroviricota</taxon>
        <taxon>Caudoviricetes</taxon>
        <taxon>Quivirus</taxon>
        <taxon>Quivirus qui</taxon>
    </lineage>
</organism>
<evidence type="ECO:0000313" key="1">
    <source>
        <dbReference type="EMBL" id="QED11712.1"/>
    </source>
</evidence>
<accession>A0A5B8WM67</accession>
<dbReference type="EMBL" id="MN183282">
    <property type="protein sequence ID" value="QED11712.1"/>
    <property type="molecule type" value="Genomic_DNA"/>
</dbReference>
<sequence>MTNPSIMAKSRRRDYILVDVKKGLEEAPEGVWRFIPGFPEYEVSEDREVRRVSTKAPVRPYPYILREGEGEFVEFWVDRQKHIVSLRTIMAATWPIKKAG</sequence>